<dbReference type="PANTHER" id="PTHR35271">
    <property type="entry name" value="ABC TRANSPORTER, SUBSTRATE-BINDING LIPOPROTEIN-RELATED"/>
    <property type="match status" value="1"/>
</dbReference>
<gene>
    <name evidence="2" type="ORF">ENO59_01915</name>
</gene>
<dbReference type="InterPro" id="IPR007487">
    <property type="entry name" value="ABC_transpt-TYRBP-like"/>
</dbReference>
<proteinExistence type="predicted"/>
<feature type="signal peptide" evidence="1">
    <location>
        <begin position="1"/>
        <end position="25"/>
    </location>
</feature>
<sequence>MVMRMRKIQLLAVGLVLVFTAPTSRLETETEVTPIQQLFLIKELKPGIERIGVIWDKNSAQRDQVLPQLQRASAATNVKVIVAEVTSLQEVAPQFRTLQREHQVQAIWILEDAGLLAQAATRSFLIKNATQAGMPVFAPSEAWLKEGACVTWKKDADGIRLLVNKAVAEAMGITIPPKYQDRTAFLAMN</sequence>
<feature type="chain" id="PRO_5030717397" description="ABC transporter substrate-binding protein" evidence="1">
    <location>
        <begin position="26"/>
        <end position="189"/>
    </location>
</feature>
<dbReference type="Gene3D" id="3.40.50.2300">
    <property type="match status" value="1"/>
</dbReference>
<protein>
    <recommendedName>
        <fullName evidence="3">ABC transporter substrate-binding protein</fullName>
    </recommendedName>
</protein>
<dbReference type="Pfam" id="PF04392">
    <property type="entry name" value="ABC_sub_bind"/>
    <property type="match status" value="1"/>
</dbReference>
<dbReference type="PANTHER" id="PTHR35271:SF1">
    <property type="entry name" value="ABC TRANSPORTER, SUBSTRATE-BINDING LIPOPROTEIN"/>
    <property type="match status" value="1"/>
</dbReference>
<reference evidence="2" key="1">
    <citation type="journal article" date="2020" name="mSystems">
        <title>Genome- and Community-Level Interaction Insights into Carbon Utilization and Element Cycling Functions of Hydrothermarchaeota in Hydrothermal Sediment.</title>
        <authorList>
            <person name="Zhou Z."/>
            <person name="Liu Y."/>
            <person name="Xu W."/>
            <person name="Pan J."/>
            <person name="Luo Z.H."/>
            <person name="Li M."/>
        </authorList>
    </citation>
    <scope>NUCLEOTIDE SEQUENCE [LARGE SCALE GENOMIC DNA]</scope>
    <source>
        <strain evidence="2">SpSt-143</strain>
    </source>
</reference>
<accession>A0A7V2AZ10</accession>
<dbReference type="AlphaFoldDB" id="A0A7V2AZ10"/>
<keyword evidence="1" id="KW-0732">Signal</keyword>
<evidence type="ECO:0008006" key="3">
    <source>
        <dbReference type="Google" id="ProtNLM"/>
    </source>
</evidence>
<evidence type="ECO:0000256" key="1">
    <source>
        <dbReference type="SAM" id="SignalP"/>
    </source>
</evidence>
<evidence type="ECO:0000313" key="2">
    <source>
        <dbReference type="EMBL" id="HER95269.1"/>
    </source>
</evidence>
<comment type="caution">
    <text evidence="2">The sequence shown here is derived from an EMBL/GenBank/DDBJ whole genome shotgun (WGS) entry which is preliminary data.</text>
</comment>
<name>A0A7V2AZ10_RHOMR</name>
<dbReference type="EMBL" id="DSGB01000002">
    <property type="protein sequence ID" value="HER95269.1"/>
    <property type="molecule type" value="Genomic_DNA"/>
</dbReference>
<organism evidence="2">
    <name type="scientific">Rhodothermus marinus</name>
    <name type="common">Rhodothermus obamensis</name>
    <dbReference type="NCBI Taxonomy" id="29549"/>
    <lineage>
        <taxon>Bacteria</taxon>
        <taxon>Pseudomonadati</taxon>
        <taxon>Rhodothermota</taxon>
        <taxon>Rhodothermia</taxon>
        <taxon>Rhodothermales</taxon>
        <taxon>Rhodothermaceae</taxon>
        <taxon>Rhodothermus</taxon>
    </lineage>
</organism>